<sequence length="462" mass="49814">MIREVLFSIAMGFMIIDTATAAAKIQRIVSPGGIEAWLVEENTVPLISFEFAFRGGSAQDEPARAGTANLLSGLLDEGAGSLDAQTFQQKLEESAVELHFNASRDSFDGSLKTLSEKRDEAFELVRLAVNEARLDAESIERIRAQTLARIRRDSTDPGDVAHEMWSQLAFPDHPYGLRAIGTEETVEAITRDDLTGYRARNFARSNLVVSVVGAIDAATLGPALDKIFGALPAEPKLKPVPETWPGKVGHTEVVTMDVPQTTLIFGRPGLVREDPDYIPAVVMNHIIGGGTFTSRLFNEVREKRGLAYSVYSYLDPMERSGVFGGGVATRNDRAGDAIDIIEAQIAGFAKEGPTADELAKAQKYLTGSYALNFDSSVKIARGLKAIQLNRLPIDYIEKRNALVNAVTVEDVKRVAARILGDGDLLVVAVGKPELASGRGSAAPLTDDQQDVVPKALPSGAIR</sequence>
<dbReference type="InterPro" id="IPR050361">
    <property type="entry name" value="MPP/UQCRC_Complex"/>
</dbReference>
<evidence type="ECO:0000259" key="1">
    <source>
        <dbReference type="Pfam" id="PF00675"/>
    </source>
</evidence>
<organism evidence="3 4">
    <name type="scientific">Flaviflagellibacter deserti</name>
    <dbReference type="NCBI Taxonomy" id="2267266"/>
    <lineage>
        <taxon>Bacteria</taxon>
        <taxon>Pseudomonadati</taxon>
        <taxon>Pseudomonadota</taxon>
        <taxon>Alphaproteobacteria</taxon>
        <taxon>Hyphomicrobiales</taxon>
        <taxon>Flaviflagellibacter</taxon>
    </lineage>
</organism>
<evidence type="ECO:0000259" key="2">
    <source>
        <dbReference type="Pfam" id="PF05193"/>
    </source>
</evidence>
<dbReference type="SUPFAM" id="SSF63411">
    <property type="entry name" value="LuxS/MPP-like metallohydrolase"/>
    <property type="match status" value="2"/>
</dbReference>
<reference evidence="4" key="1">
    <citation type="journal article" date="2019" name="Int. J. Syst. Evol. Microbiol.">
        <title>The Global Catalogue of Microorganisms (GCM) 10K type strain sequencing project: providing services to taxonomists for standard genome sequencing and annotation.</title>
        <authorList>
            <consortium name="The Broad Institute Genomics Platform"/>
            <consortium name="The Broad Institute Genome Sequencing Center for Infectious Disease"/>
            <person name="Wu L."/>
            <person name="Ma J."/>
        </authorList>
    </citation>
    <scope>NUCLEOTIDE SEQUENCE [LARGE SCALE GENOMIC DNA]</scope>
    <source>
        <strain evidence="4">CGMCC 1.16444</strain>
    </source>
</reference>
<dbReference type="PANTHER" id="PTHR11851:SF224">
    <property type="entry name" value="PROCESSING PROTEASE"/>
    <property type="match status" value="1"/>
</dbReference>
<dbReference type="InterPro" id="IPR007863">
    <property type="entry name" value="Peptidase_M16_C"/>
</dbReference>
<keyword evidence="4" id="KW-1185">Reference proteome</keyword>
<dbReference type="Pfam" id="PF00675">
    <property type="entry name" value="Peptidase_M16"/>
    <property type="match status" value="1"/>
</dbReference>
<dbReference type="PANTHER" id="PTHR11851">
    <property type="entry name" value="METALLOPROTEASE"/>
    <property type="match status" value="1"/>
</dbReference>
<dbReference type="RefSeq" id="WP_379769099.1">
    <property type="nucleotide sequence ID" value="NZ_JBHSJF010000001.1"/>
</dbReference>
<dbReference type="EMBL" id="JBHSJF010000001">
    <property type="protein sequence ID" value="MFC5066659.1"/>
    <property type="molecule type" value="Genomic_DNA"/>
</dbReference>
<feature type="domain" description="Peptidase M16 C-terminal" evidence="2">
    <location>
        <begin position="189"/>
        <end position="364"/>
    </location>
</feature>
<proteinExistence type="predicted"/>
<evidence type="ECO:0000313" key="3">
    <source>
        <dbReference type="EMBL" id="MFC5066659.1"/>
    </source>
</evidence>
<gene>
    <name evidence="3" type="ORF">ACFPFW_01355</name>
</gene>
<dbReference type="InterPro" id="IPR011765">
    <property type="entry name" value="Pept_M16_N"/>
</dbReference>
<protein>
    <submittedName>
        <fullName evidence="3">M16 family metallopeptidase</fullName>
    </submittedName>
</protein>
<accession>A0ABV9YZC7</accession>
<dbReference type="Proteomes" id="UP001595796">
    <property type="component" value="Unassembled WGS sequence"/>
</dbReference>
<feature type="domain" description="Peptidase M16 N-terminal" evidence="1">
    <location>
        <begin position="53"/>
        <end position="182"/>
    </location>
</feature>
<name>A0ABV9YZC7_9HYPH</name>
<evidence type="ECO:0000313" key="4">
    <source>
        <dbReference type="Proteomes" id="UP001595796"/>
    </source>
</evidence>
<dbReference type="Pfam" id="PF05193">
    <property type="entry name" value="Peptidase_M16_C"/>
    <property type="match status" value="1"/>
</dbReference>
<dbReference type="InterPro" id="IPR011249">
    <property type="entry name" value="Metalloenz_LuxS/M16"/>
</dbReference>
<dbReference type="Gene3D" id="3.30.830.10">
    <property type="entry name" value="Metalloenzyme, LuxS/M16 peptidase-like"/>
    <property type="match status" value="2"/>
</dbReference>
<comment type="caution">
    <text evidence="3">The sequence shown here is derived from an EMBL/GenBank/DDBJ whole genome shotgun (WGS) entry which is preliminary data.</text>
</comment>